<dbReference type="Proteomes" id="UP000015445">
    <property type="component" value="Unassembled WGS sequence"/>
</dbReference>
<evidence type="ECO:0000313" key="1">
    <source>
        <dbReference type="EMBL" id="EQA81489.1"/>
    </source>
</evidence>
<keyword evidence="2" id="KW-1185">Reference proteome</keyword>
<proteinExistence type="predicted"/>
<comment type="caution">
    <text evidence="1">The sequence shown here is derived from an EMBL/GenBank/DDBJ whole genome shotgun (WGS) entry which is preliminary data.</text>
</comment>
<organism evidence="1 2">
    <name type="scientific">Leptospira alstonii serovar Pingchang str. 80-412</name>
    <dbReference type="NCBI Taxonomy" id="1218564"/>
    <lineage>
        <taxon>Bacteria</taxon>
        <taxon>Pseudomonadati</taxon>
        <taxon>Spirochaetota</taxon>
        <taxon>Spirochaetia</taxon>
        <taxon>Leptospirales</taxon>
        <taxon>Leptospiraceae</taxon>
        <taxon>Leptospira</taxon>
    </lineage>
</organism>
<gene>
    <name evidence="1" type="ORF">LEP1GSC193_1860</name>
</gene>
<sequence length="49" mass="5677">MKFAAVLARILINPARIAITTINSIKVNPFRIILIFITGKERESYFLWL</sequence>
<dbReference type="EMBL" id="AOHD02000022">
    <property type="protein sequence ID" value="EQA81489.1"/>
    <property type="molecule type" value="Genomic_DNA"/>
</dbReference>
<evidence type="ECO:0000313" key="2">
    <source>
        <dbReference type="Proteomes" id="UP000015445"/>
    </source>
</evidence>
<dbReference type="AlphaFoldDB" id="T0H7G6"/>
<protein>
    <submittedName>
        <fullName evidence="1">Uncharacterized protein</fullName>
    </submittedName>
</protein>
<accession>T0H7G6</accession>
<name>T0H7G6_9LEPT</name>
<reference evidence="1" key="1">
    <citation type="submission" date="2013-05" db="EMBL/GenBank/DDBJ databases">
        <authorList>
            <person name="Harkins D.M."/>
            <person name="Durkin A.S."/>
            <person name="Brinkac L.M."/>
            <person name="Haft D.H."/>
            <person name="Selengut J.D."/>
            <person name="Sanka R."/>
            <person name="DePew J."/>
            <person name="Purushe J."/>
            <person name="Galloway R.L."/>
            <person name="Vinetz J.M."/>
            <person name="Sutton G.G."/>
            <person name="Nierman W.C."/>
            <person name="Fouts D.E."/>
        </authorList>
    </citation>
    <scope>NUCLEOTIDE SEQUENCE [LARGE SCALE GENOMIC DNA]</scope>
    <source>
        <strain evidence="1">80-412</strain>
    </source>
</reference>